<feature type="signal peptide" evidence="8">
    <location>
        <begin position="1"/>
        <end position="25"/>
    </location>
</feature>
<evidence type="ECO:0000256" key="4">
    <source>
        <dbReference type="ARBA" id="ARBA00022729"/>
    </source>
</evidence>
<dbReference type="Pfam" id="PF07519">
    <property type="entry name" value="Tannase"/>
    <property type="match status" value="1"/>
</dbReference>
<keyword evidence="4 8" id="KW-0732">Signal</keyword>
<protein>
    <recommendedName>
        <fullName evidence="8">Carboxylic ester hydrolase</fullName>
        <ecNumber evidence="8">3.1.1.-</ecNumber>
    </recommendedName>
</protein>
<dbReference type="PANTHER" id="PTHR33938">
    <property type="entry name" value="FERULOYL ESTERASE B-RELATED"/>
    <property type="match status" value="1"/>
</dbReference>
<comment type="caution">
    <text evidence="9">The sequence shown here is derived from an EMBL/GenBank/DDBJ whole genome shotgun (WGS) entry which is preliminary data.</text>
</comment>
<evidence type="ECO:0000256" key="5">
    <source>
        <dbReference type="ARBA" id="ARBA00022801"/>
    </source>
</evidence>
<keyword evidence="7" id="KW-1015">Disulfide bond</keyword>
<evidence type="ECO:0000256" key="1">
    <source>
        <dbReference type="ARBA" id="ARBA00006249"/>
    </source>
</evidence>
<evidence type="ECO:0000256" key="3">
    <source>
        <dbReference type="ARBA" id="ARBA00022723"/>
    </source>
</evidence>
<evidence type="ECO:0000256" key="8">
    <source>
        <dbReference type="RuleBase" id="RU361238"/>
    </source>
</evidence>
<keyword evidence="3" id="KW-0479">Metal-binding</keyword>
<dbReference type="PANTHER" id="PTHR33938:SF16">
    <property type="entry name" value="CARBOXYLIC ESTER HYDROLASE"/>
    <property type="match status" value="1"/>
</dbReference>
<accession>A0ABR3YXM9</accession>
<dbReference type="Proteomes" id="UP001583186">
    <property type="component" value="Unassembled WGS sequence"/>
</dbReference>
<proteinExistence type="inferred from homology"/>
<name>A0ABR3YXM9_9PEZI</name>
<feature type="chain" id="PRO_5044968576" description="Carboxylic ester hydrolase" evidence="8">
    <location>
        <begin position="26"/>
        <end position="599"/>
    </location>
</feature>
<gene>
    <name evidence="9" type="ORF">Sste5346_006890</name>
</gene>
<dbReference type="InterPro" id="IPR011118">
    <property type="entry name" value="Tannase/feruloyl_esterase"/>
</dbReference>
<organism evidence="9 10">
    <name type="scientific">Sporothrix stenoceras</name>
    <dbReference type="NCBI Taxonomy" id="5173"/>
    <lineage>
        <taxon>Eukaryota</taxon>
        <taxon>Fungi</taxon>
        <taxon>Dikarya</taxon>
        <taxon>Ascomycota</taxon>
        <taxon>Pezizomycotina</taxon>
        <taxon>Sordariomycetes</taxon>
        <taxon>Sordariomycetidae</taxon>
        <taxon>Ophiostomatales</taxon>
        <taxon>Ophiostomataceae</taxon>
        <taxon>Sporothrix</taxon>
    </lineage>
</organism>
<keyword evidence="5 8" id="KW-0378">Hydrolase</keyword>
<evidence type="ECO:0000256" key="6">
    <source>
        <dbReference type="ARBA" id="ARBA00022837"/>
    </source>
</evidence>
<keyword evidence="2" id="KW-0719">Serine esterase</keyword>
<dbReference type="SUPFAM" id="SSF53474">
    <property type="entry name" value="alpha/beta-Hydrolases"/>
    <property type="match status" value="1"/>
</dbReference>
<evidence type="ECO:0000256" key="7">
    <source>
        <dbReference type="ARBA" id="ARBA00023157"/>
    </source>
</evidence>
<dbReference type="InterPro" id="IPR029058">
    <property type="entry name" value="AB_hydrolase_fold"/>
</dbReference>
<sequence length="599" mass="65250">MPASLSSLLRVAVLGTALSAAPATAESCSTVGNTSVSLDAVCNKAYVQQSLPVGAIDGLVIDTDSVVVNAVYNATFSGSDFFPDFTNQSYCNVTFAYSHTGRSDRILLWYWLPAPDNFQNRYLSTGGGGYSITSQDSSLPGGIAYGASAGTTDGGFGGFEAQVSDVVLLANGTLNYDAVYSFGYKSIHELTVLGKQLTRNFFQMDANTTLYSYYQACSEGGREGWSQVQRFPDDFDGAIIGAPAMRYAHQQLQHLWASLMESYYSIYPKPCALSAIETAVVAFCDPLDGKTDGMISRSDLCMLQLNLEDFLGLNYSCAATAAGTNPYNPQPALPAQSGTVTLDDIRIANLTLDGPKALNGDRVYVGWQPGAGFGDAGTVYDNATAAWTYTLQSFGLLFAELFVREQNVTTTIPDFADWTPDTLRDMIYTAWQKYEDVLQTTWPDLSAFRDAGGKVLHFHGEADNSVPPASSVRYFESVRSTMYPALSYNDSLAAVNDFYRFYLVEGAGHCSPGECNTPFPQTNFPIMIDWVENGIDPVTLNATVLSSCATNYLANDQLCSWPLRPVYVNNGTEKVCEFSSEEAFNTWIYDLNAFPIYVY</sequence>
<dbReference type="EMBL" id="JAWCUI010000043">
    <property type="protein sequence ID" value="KAL1892605.1"/>
    <property type="molecule type" value="Genomic_DNA"/>
</dbReference>
<evidence type="ECO:0000256" key="2">
    <source>
        <dbReference type="ARBA" id="ARBA00022487"/>
    </source>
</evidence>
<keyword evidence="6" id="KW-0106">Calcium</keyword>
<evidence type="ECO:0000313" key="9">
    <source>
        <dbReference type="EMBL" id="KAL1892605.1"/>
    </source>
</evidence>
<reference evidence="9 10" key="1">
    <citation type="journal article" date="2024" name="IMA Fungus">
        <title>IMA Genome - F19 : A genome assembly and annotation guide to empower mycologists, including annotated draft genome sequences of Ceratocystis pirilliformis, Diaporthe australafricana, Fusarium ophioides, Paecilomyces lecythidis, and Sporothrix stenoceras.</title>
        <authorList>
            <person name="Aylward J."/>
            <person name="Wilson A.M."/>
            <person name="Visagie C.M."/>
            <person name="Spraker J."/>
            <person name="Barnes I."/>
            <person name="Buitendag C."/>
            <person name="Ceriani C."/>
            <person name="Del Mar Angel L."/>
            <person name="du Plessis D."/>
            <person name="Fuchs T."/>
            <person name="Gasser K."/>
            <person name="Kramer D."/>
            <person name="Li W."/>
            <person name="Munsamy K."/>
            <person name="Piso A."/>
            <person name="Price J.L."/>
            <person name="Sonnekus B."/>
            <person name="Thomas C."/>
            <person name="van der Nest A."/>
            <person name="van Dijk A."/>
            <person name="van Heerden A."/>
            <person name="van Vuuren N."/>
            <person name="Yilmaz N."/>
            <person name="Duong T.A."/>
            <person name="van der Merwe N.A."/>
            <person name="Wingfield M.J."/>
            <person name="Wingfield B.D."/>
        </authorList>
    </citation>
    <scope>NUCLEOTIDE SEQUENCE [LARGE SCALE GENOMIC DNA]</scope>
    <source>
        <strain evidence="9 10">CMW 5346</strain>
    </source>
</reference>
<evidence type="ECO:0000313" key="10">
    <source>
        <dbReference type="Proteomes" id="UP001583186"/>
    </source>
</evidence>
<dbReference type="EC" id="3.1.1.-" evidence="8"/>
<comment type="similarity">
    <text evidence="1 8">Belongs to the tannase family.</text>
</comment>
<keyword evidence="10" id="KW-1185">Reference proteome</keyword>